<dbReference type="Pfam" id="PF00650">
    <property type="entry name" value="CRAL_TRIO"/>
    <property type="match status" value="1"/>
</dbReference>
<dbReference type="PANTHER" id="PTHR45932">
    <property type="entry name" value="PATELLIN-1"/>
    <property type="match status" value="1"/>
</dbReference>
<dbReference type="GO" id="GO:0008289">
    <property type="term" value="F:lipid binding"/>
    <property type="evidence" value="ECO:0007669"/>
    <property type="project" value="InterPro"/>
</dbReference>
<reference evidence="6" key="2">
    <citation type="journal article" date="2024" name="Plant">
        <title>Genomic evolution and insights into agronomic trait innovations of Sesamum species.</title>
        <authorList>
            <person name="Miao H."/>
            <person name="Wang L."/>
            <person name="Qu L."/>
            <person name="Liu H."/>
            <person name="Sun Y."/>
            <person name="Le M."/>
            <person name="Wang Q."/>
            <person name="Wei S."/>
            <person name="Zheng Y."/>
            <person name="Lin W."/>
            <person name="Duan Y."/>
            <person name="Cao H."/>
            <person name="Xiong S."/>
            <person name="Wang X."/>
            <person name="Wei L."/>
            <person name="Li C."/>
            <person name="Ma Q."/>
            <person name="Ju M."/>
            <person name="Zhao R."/>
            <person name="Li G."/>
            <person name="Mu C."/>
            <person name="Tian Q."/>
            <person name="Mei H."/>
            <person name="Zhang T."/>
            <person name="Gao T."/>
            <person name="Zhang H."/>
        </authorList>
    </citation>
    <scope>NUCLEOTIDE SEQUENCE</scope>
    <source>
        <strain evidence="6">KEN8</strain>
    </source>
</reference>
<dbReference type="EMBL" id="JACGWM010000009">
    <property type="protein sequence ID" value="KAL0351310.1"/>
    <property type="molecule type" value="Genomic_DNA"/>
</dbReference>
<sequence length="448" mass="51376">MAHTSPTSAHQQHLSPPFVWLPVQPPTAPPVATKEEAPSTQKKTEPSFEVEKIPETSKIPKLSSFERKAFKEFILLVQEALENHEFSATRSIPKLTVESSCEKVSIWGVPLLEDDRTDAILLKFLKAKNFNVGESFTMLKNTIRWRREFDIDGLMEQTDQGDDLQKVVYVHGHDRDGHPVCYNMYGEFQNKQLYMNTFADEEKRKNFVRRIIQMLERNIRKLDFSARGVSTLLIVVDLKNSPGPGKKELWIACDQLHQLLQENYPEIVEKQVFINVPTWYLAFNAIIRPFLNENTKSKFIFAGPSKAADTLFKYISPENLPIQYGGLNGRYPHIRNPEFTADDVATEIIIKPLTQQTVEIFLHQGCIISWELRVLDWGVSYSATFLPGAKHPYTIILDKKKKMACVDEEAVANKFKAGEPGKIVLTIDNPTSKRKRLIYRFKVKPVQD</sequence>
<dbReference type="SUPFAM" id="SSF52087">
    <property type="entry name" value="CRAL/TRIO domain"/>
    <property type="match status" value="1"/>
</dbReference>
<name>A0AAW2P7Y2_9LAMI</name>
<evidence type="ECO:0000256" key="1">
    <source>
        <dbReference type="ARBA" id="ARBA00004370"/>
    </source>
</evidence>
<dbReference type="InterPro" id="IPR036273">
    <property type="entry name" value="CRAL/TRIO_N_dom_sf"/>
</dbReference>
<dbReference type="PANTHER" id="PTHR45932:SF6">
    <property type="entry name" value="PATELLIN-3"/>
    <property type="match status" value="1"/>
</dbReference>
<dbReference type="SMART" id="SM01100">
    <property type="entry name" value="CRAL_TRIO_N"/>
    <property type="match status" value="1"/>
</dbReference>
<dbReference type="GO" id="GO:0016020">
    <property type="term" value="C:membrane"/>
    <property type="evidence" value="ECO:0007669"/>
    <property type="project" value="UniProtKB-SubCell"/>
</dbReference>
<feature type="compositionally biased region" description="Polar residues" evidence="4">
    <location>
        <begin position="1"/>
        <end position="14"/>
    </location>
</feature>
<dbReference type="InterPro" id="IPR044834">
    <property type="entry name" value="PATL"/>
</dbReference>
<dbReference type="PROSITE" id="PS50191">
    <property type="entry name" value="CRAL_TRIO"/>
    <property type="match status" value="1"/>
</dbReference>
<dbReference type="InterPro" id="IPR011074">
    <property type="entry name" value="CRAL/TRIO_N_dom"/>
</dbReference>
<evidence type="ECO:0000256" key="3">
    <source>
        <dbReference type="ARBA" id="ARBA00023136"/>
    </source>
</evidence>
<dbReference type="InterPro" id="IPR056794">
    <property type="entry name" value="PATL1-6_C_GOLD"/>
</dbReference>
<accession>A0AAW2P7Y2</accession>
<reference evidence="6" key="1">
    <citation type="submission" date="2020-06" db="EMBL/GenBank/DDBJ databases">
        <authorList>
            <person name="Li T."/>
            <person name="Hu X."/>
            <person name="Zhang T."/>
            <person name="Song X."/>
            <person name="Zhang H."/>
            <person name="Dai N."/>
            <person name="Sheng W."/>
            <person name="Hou X."/>
            <person name="Wei L."/>
        </authorList>
    </citation>
    <scope>NUCLEOTIDE SEQUENCE</scope>
    <source>
        <strain evidence="6">KEN8</strain>
        <tissue evidence="6">Leaf</tissue>
    </source>
</reference>
<dbReference type="InterPro" id="IPR001251">
    <property type="entry name" value="CRAL-TRIO_dom"/>
</dbReference>
<evidence type="ECO:0000256" key="4">
    <source>
        <dbReference type="SAM" id="MobiDB-lite"/>
    </source>
</evidence>
<protein>
    <submittedName>
        <fullName evidence="6">Patellin-3</fullName>
    </submittedName>
</protein>
<dbReference type="Pfam" id="PF25099">
    <property type="entry name" value="GOLD_PATL1_C"/>
    <property type="match status" value="1"/>
</dbReference>
<feature type="compositionally biased region" description="Basic and acidic residues" evidence="4">
    <location>
        <begin position="33"/>
        <end position="52"/>
    </location>
</feature>
<evidence type="ECO:0000256" key="2">
    <source>
        <dbReference type="ARBA" id="ARBA00022448"/>
    </source>
</evidence>
<keyword evidence="2" id="KW-0813">Transport</keyword>
<dbReference type="AlphaFoldDB" id="A0AAW2P7Y2"/>
<feature type="region of interest" description="Disordered" evidence="4">
    <location>
        <begin position="1"/>
        <end position="52"/>
    </location>
</feature>
<dbReference type="Gene3D" id="2.60.120.680">
    <property type="entry name" value="GOLD domain"/>
    <property type="match status" value="1"/>
</dbReference>
<comment type="subcellular location">
    <subcellularLocation>
        <location evidence="1">Membrane</location>
    </subcellularLocation>
</comment>
<comment type="caution">
    <text evidence="6">The sequence shown here is derived from an EMBL/GenBank/DDBJ whole genome shotgun (WGS) entry which is preliminary data.</text>
</comment>
<dbReference type="SUPFAM" id="SSF46938">
    <property type="entry name" value="CRAL/TRIO N-terminal domain"/>
    <property type="match status" value="1"/>
</dbReference>
<keyword evidence="3" id="KW-0472">Membrane</keyword>
<dbReference type="CDD" id="cd00170">
    <property type="entry name" value="SEC14"/>
    <property type="match status" value="1"/>
</dbReference>
<dbReference type="SMART" id="SM00516">
    <property type="entry name" value="SEC14"/>
    <property type="match status" value="1"/>
</dbReference>
<organism evidence="6">
    <name type="scientific">Sesamum calycinum</name>
    <dbReference type="NCBI Taxonomy" id="2727403"/>
    <lineage>
        <taxon>Eukaryota</taxon>
        <taxon>Viridiplantae</taxon>
        <taxon>Streptophyta</taxon>
        <taxon>Embryophyta</taxon>
        <taxon>Tracheophyta</taxon>
        <taxon>Spermatophyta</taxon>
        <taxon>Magnoliopsida</taxon>
        <taxon>eudicotyledons</taxon>
        <taxon>Gunneridae</taxon>
        <taxon>Pentapetalae</taxon>
        <taxon>asterids</taxon>
        <taxon>lamiids</taxon>
        <taxon>Lamiales</taxon>
        <taxon>Pedaliaceae</taxon>
        <taxon>Sesamum</taxon>
    </lineage>
</organism>
<feature type="domain" description="CRAL-TRIO" evidence="5">
    <location>
        <begin position="157"/>
        <end position="332"/>
    </location>
</feature>
<dbReference type="Gene3D" id="3.40.525.10">
    <property type="entry name" value="CRAL-TRIO lipid binding domain"/>
    <property type="match status" value="1"/>
</dbReference>
<evidence type="ECO:0000313" key="6">
    <source>
        <dbReference type="EMBL" id="KAL0351310.1"/>
    </source>
</evidence>
<evidence type="ECO:0000259" key="5">
    <source>
        <dbReference type="PROSITE" id="PS50191"/>
    </source>
</evidence>
<proteinExistence type="predicted"/>
<dbReference type="InterPro" id="IPR036865">
    <property type="entry name" value="CRAL-TRIO_dom_sf"/>
</dbReference>
<dbReference type="Pfam" id="PF03765">
    <property type="entry name" value="CRAL_TRIO_N"/>
    <property type="match status" value="1"/>
</dbReference>
<gene>
    <name evidence="6" type="ORF">Scaly_1519700</name>
</gene>